<reference evidence="4" key="1">
    <citation type="submission" date="2023-08" db="EMBL/GenBank/DDBJ databases">
        <authorList>
            <person name="Chen Y."/>
            <person name="Shah S."/>
            <person name="Dougan E. K."/>
            <person name="Thang M."/>
            <person name="Chan C."/>
        </authorList>
    </citation>
    <scope>NUCLEOTIDE SEQUENCE</scope>
</reference>
<keyword evidence="1" id="KW-0677">Repeat</keyword>
<gene>
    <name evidence="4" type="ORF">EVOR1521_LOCUS3477</name>
</gene>
<dbReference type="GO" id="GO:0085020">
    <property type="term" value="P:protein K6-linked ubiquitination"/>
    <property type="evidence" value="ECO:0007669"/>
    <property type="project" value="TreeGrafter"/>
</dbReference>
<dbReference type="PANTHER" id="PTHR24171:SF8">
    <property type="entry name" value="BRCA1-ASSOCIATED RING DOMAIN PROTEIN 1"/>
    <property type="match status" value="1"/>
</dbReference>
<dbReference type="EMBL" id="CAUJNA010000213">
    <property type="protein sequence ID" value="CAJ1373738.1"/>
    <property type="molecule type" value="Genomic_DNA"/>
</dbReference>
<name>A0AA36MN54_9DINO</name>
<sequence length="772" mass="85802">MKVTQVLPHLLFNADAVIHVVGDMTPTSEERYTVSIDTLKQNCVLRQVGDVVQISEELTCHESSQLKRYDQVLAVNGHVVTGMEDLPEELRSGKPGSCSAICQAVWPSLSAFWQPTALLLRSPHGYRIRIPPAEQGHIYFNRFISMVKVALMEEASAQEVIYANDPQVKVEILRGGSRLRRATHEGMDALAVELQNFTHELEKKTFLPLPSEIARCHHIGMHQSAALPAPNTDYDLVSHLMQIFMEELAIGVSLPLWRAVRENRLEECRKLLQEQADPNLSDGKGVTGLHIAAEARSVEVVKLLLAKGALSTERDHRGRTAAHCIPLRTDHITTELIEIFLTNAASLPLRDKAGVSVFERFYLWSLSAVNGEPYEPLCSALRGLAGKYLAGKLPELWLLGSQALGSNCPKSLSVTSQQRRLNIAGKMRTVHVLIPSPSQIHREPLLYLGFCHLLPWSLQEPAMRLLAVEQGCEVFCVGCEAVIPDLLREEADEEHTGEAFYNDLFHVIDALPLTHQFHVIDSTFGLGLPLLWKLMDRLSGVLAINPSWIFSTSGPAAQQLDRAEQLTQVARQRDVRQMSHMLYDFSIAPSLAKAFFSEPGDAVGVAELMDNAMHQQYQSALANASSSFWKMGVMHSWTLRNLTQVLNALPPWHPPRPVYVVLACGSHAPLGAVQNAAYNLQELMTGSMQVYLPHCSWLWHIEGIKPVEEVNELLGFVREDGTATASLTSMLVRKRRDLEAGKVSPRKQKTVCFSADLESIEPSGKLNRVFSA</sequence>
<dbReference type="PROSITE" id="PS50088">
    <property type="entry name" value="ANK_REPEAT"/>
    <property type="match status" value="1"/>
</dbReference>
<keyword evidence="5" id="KW-1185">Reference proteome</keyword>
<dbReference type="Gene3D" id="1.25.40.20">
    <property type="entry name" value="Ankyrin repeat-containing domain"/>
    <property type="match status" value="1"/>
</dbReference>
<dbReference type="GO" id="GO:0004842">
    <property type="term" value="F:ubiquitin-protein transferase activity"/>
    <property type="evidence" value="ECO:0007669"/>
    <property type="project" value="TreeGrafter"/>
</dbReference>
<dbReference type="Pfam" id="PF12796">
    <property type="entry name" value="Ank_2"/>
    <property type="match status" value="1"/>
</dbReference>
<dbReference type="SMART" id="SM00248">
    <property type="entry name" value="ANK"/>
    <property type="match status" value="2"/>
</dbReference>
<evidence type="ECO:0000313" key="5">
    <source>
        <dbReference type="Proteomes" id="UP001178507"/>
    </source>
</evidence>
<organism evidence="4 5">
    <name type="scientific">Effrenium voratum</name>
    <dbReference type="NCBI Taxonomy" id="2562239"/>
    <lineage>
        <taxon>Eukaryota</taxon>
        <taxon>Sar</taxon>
        <taxon>Alveolata</taxon>
        <taxon>Dinophyceae</taxon>
        <taxon>Suessiales</taxon>
        <taxon>Symbiodiniaceae</taxon>
        <taxon>Effrenium</taxon>
    </lineage>
</organism>
<protein>
    <submittedName>
        <fullName evidence="4">Uncharacterized protein</fullName>
    </submittedName>
</protein>
<evidence type="ECO:0000313" key="4">
    <source>
        <dbReference type="EMBL" id="CAJ1373738.1"/>
    </source>
</evidence>
<dbReference type="PANTHER" id="PTHR24171">
    <property type="entry name" value="ANKYRIN REPEAT DOMAIN-CONTAINING PROTEIN 39-RELATED"/>
    <property type="match status" value="1"/>
</dbReference>
<accession>A0AA36MN54</accession>
<evidence type="ECO:0000256" key="3">
    <source>
        <dbReference type="PROSITE-ProRule" id="PRU00023"/>
    </source>
</evidence>
<evidence type="ECO:0000256" key="2">
    <source>
        <dbReference type="ARBA" id="ARBA00023043"/>
    </source>
</evidence>
<dbReference type="InterPro" id="IPR036770">
    <property type="entry name" value="Ankyrin_rpt-contain_sf"/>
</dbReference>
<dbReference type="InterPro" id="IPR002110">
    <property type="entry name" value="Ankyrin_rpt"/>
</dbReference>
<dbReference type="Proteomes" id="UP001178507">
    <property type="component" value="Unassembled WGS sequence"/>
</dbReference>
<dbReference type="PROSITE" id="PS50297">
    <property type="entry name" value="ANK_REP_REGION"/>
    <property type="match status" value="1"/>
</dbReference>
<dbReference type="AlphaFoldDB" id="A0AA36MN54"/>
<dbReference type="SUPFAM" id="SSF48403">
    <property type="entry name" value="Ankyrin repeat"/>
    <property type="match status" value="1"/>
</dbReference>
<comment type="caution">
    <text evidence="4">The sequence shown here is derived from an EMBL/GenBank/DDBJ whole genome shotgun (WGS) entry which is preliminary data.</text>
</comment>
<feature type="repeat" description="ANK" evidence="3">
    <location>
        <begin position="284"/>
        <end position="316"/>
    </location>
</feature>
<evidence type="ECO:0000256" key="1">
    <source>
        <dbReference type="ARBA" id="ARBA00022737"/>
    </source>
</evidence>
<keyword evidence="2 3" id="KW-0040">ANK repeat</keyword>
<proteinExistence type="predicted"/>